<protein>
    <submittedName>
        <fullName evidence="3">Uncharacterized protein</fullName>
    </submittedName>
</protein>
<feature type="transmembrane region" description="Helical" evidence="2">
    <location>
        <begin position="224"/>
        <end position="245"/>
    </location>
</feature>
<feature type="region of interest" description="Disordered" evidence="1">
    <location>
        <begin position="478"/>
        <end position="499"/>
    </location>
</feature>
<dbReference type="OrthoDB" id="194358at2759"/>
<feature type="transmembrane region" description="Helical" evidence="2">
    <location>
        <begin position="344"/>
        <end position="364"/>
    </location>
</feature>
<dbReference type="Proteomes" id="UP000018144">
    <property type="component" value="Unassembled WGS sequence"/>
</dbReference>
<feature type="transmembrane region" description="Helical" evidence="2">
    <location>
        <begin position="319"/>
        <end position="338"/>
    </location>
</feature>
<evidence type="ECO:0000313" key="4">
    <source>
        <dbReference type="Proteomes" id="UP000018144"/>
    </source>
</evidence>
<accession>U4L9H2</accession>
<dbReference type="AlphaFoldDB" id="U4L9H2"/>
<dbReference type="EMBL" id="HF935887">
    <property type="protein sequence ID" value="CCX13726.1"/>
    <property type="molecule type" value="Genomic_DNA"/>
</dbReference>
<organism evidence="3 4">
    <name type="scientific">Pyronema omphalodes (strain CBS 100304)</name>
    <name type="common">Pyronema confluens</name>
    <dbReference type="NCBI Taxonomy" id="1076935"/>
    <lineage>
        <taxon>Eukaryota</taxon>
        <taxon>Fungi</taxon>
        <taxon>Dikarya</taxon>
        <taxon>Ascomycota</taxon>
        <taxon>Pezizomycotina</taxon>
        <taxon>Pezizomycetes</taxon>
        <taxon>Pezizales</taxon>
        <taxon>Pyronemataceae</taxon>
        <taxon>Pyronema</taxon>
    </lineage>
</organism>
<feature type="transmembrane region" description="Helical" evidence="2">
    <location>
        <begin position="184"/>
        <end position="204"/>
    </location>
</feature>
<name>U4L9H2_PYROM</name>
<proteinExistence type="predicted"/>
<keyword evidence="2" id="KW-0472">Membrane</keyword>
<dbReference type="STRING" id="1076935.U4L9H2"/>
<keyword evidence="2" id="KW-1133">Transmembrane helix</keyword>
<reference evidence="3 4" key="1">
    <citation type="journal article" date="2013" name="PLoS Genet.">
        <title>The genome and development-dependent transcriptomes of Pyronema confluens: a window into fungal evolution.</title>
        <authorList>
            <person name="Traeger S."/>
            <person name="Altegoer F."/>
            <person name="Freitag M."/>
            <person name="Gabaldon T."/>
            <person name="Kempken F."/>
            <person name="Kumar A."/>
            <person name="Marcet-Houben M."/>
            <person name="Poggeler S."/>
            <person name="Stajich J.E."/>
            <person name="Nowrousian M."/>
        </authorList>
    </citation>
    <scope>NUCLEOTIDE SEQUENCE [LARGE SCALE GENOMIC DNA]</scope>
    <source>
        <strain evidence="4">CBS 100304</strain>
        <tissue evidence="3">Vegetative mycelium</tissue>
    </source>
</reference>
<sequence length="538" mass="59979">MSQSMGWIEDLIFVVAPLGIITAITGAIRVGGPSYLKAIIGRAREGKGAIELELMSSTSTDICELWNGNGVSWVQGSVRPAPIMEVFYLKRTKERKLTVSENYDDHRSVDTGLLQRNSWKSHSTEIYDFESGGKAGVLGVIKNKGSDQAELDGDTAQSCPPPPPPPTLGLNIGQQRVPELELRVIAVFGVLLQTGVLVFAGITVAPPWKAQFMKSDKAAPLYAFPYMVAGTIAMVLGLFICARIIERSTDEKTWTRENQANDQQFDSYFIQRASKETHKMDWFWTGLSVFLGDPSVARNREIRTTRSEKATSLNVDQNTLTIIAVSICLFGFIAQFVGLRGLKWSVTIAQLMATAIMTLLRVVFRRDLVLDEVQREELPKGYELDWSAKRLTDCATWRMIISFHLKGTPRVIDARCRLGDLSGWEGHWKVKVNPIVATMNFLCTCDNVDIANLSTENVFSWQLVVEVAEVEINATSLDSATREDEDTTAENTTQGNRRQQKLETVELGISWKRLSEGRGWGSWQMDDFNKAKIEAILG</sequence>
<evidence type="ECO:0000256" key="2">
    <source>
        <dbReference type="SAM" id="Phobius"/>
    </source>
</evidence>
<keyword evidence="4" id="KW-1185">Reference proteome</keyword>
<gene>
    <name evidence="3" type="ORF">PCON_13319</name>
</gene>
<keyword evidence="2" id="KW-0812">Transmembrane</keyword>
<dbReference type="OMA" id="FDHANTE"/>
<feature type="transmembrane region" description="Helical" evidence="2">
    <location>
        <begin position="12"/>
        <end position="32"/>
    </location>
</feature>
<evidence type="ECO:0000313" key="3">
    <source>
        <dbReference type="EMBL" id="CCX13726.1"/>
    </source>
</evidence>
<evidence type="ECO:0000256" key="1">
    <source>
        <dbReference type="SAM" id="MobiDB-lite"/>
    </source>
</evidence>